<dbReference type="eggNOG" id="ENOG502S73N">
    <property type="taxonomic scope" value="Eukaryota"/>
</dbReference>
<evidence type="ECO:0000256" key="1">
    <source>
        <dbReference type="ARBA" id="ARBA00004394"/>
    </source>
</evidence>
<proteinExistence type="predicted"/>
<comment type="caution">
    <text evidence="10">The sequence shown here is derived from an EMBL/GenBank/DDBJ whole genome shotgun (WGS) entry which is preliminary data.</text>
</comment>
<evidence type="ECO:0000256" key="6">
    <source>
        <dbReference type="ARBA" id="ARBA00023034"/>
    </source>
</evidence>
<reference evidence="10 11" key="1">
    <citation type="journal article" date="2011" name="PLoS Pathog.">
        <title>Endophytic Life Strategies Decoded by Genome and Transcriptome Analyses of the Mutualistic Root Symbiont Piriformospora indica.</title>
        <authorList>
            <person name="Zuccaro A."/>
            <person name="Lahrmann U."/>
            <person name="Guldener U."/>
            <person name="Langen G."/>
            <person name="Pfiffi S."/>
            <person name="Biedenkopf D."/>
            <person name="Wong P."/>
            <person name="Samans B."/>
            <person name="Grimm C."/>
            <person name="Basiewicz M."/>
            <person name="Murat C."/>
            <person name="Martin F."/>
            <person name="Kogel K.H."/>
        </authorList>
    </citation>
    <scope>NUCLEOTIDE SEQUENCE [LARGE SCALE GENOMIC DNA]</scope>
    <source>
        <strain evidence="10 11">DSM 11827</strain>
    </source>
</reference>
<evidence type="ECO:0000256" key="4">
    <source>
        <dbReference type="ARBA" id="ARBA00022927"/>
    </source>
</evidence>
<dbReference type="InterPro" id="IPR039899">
    <property type="entry name" value="BET1_SNARE"/>
</dbReference>
<comment type="subcellular location">
    <subcellularLocation>
        <location evidence="8">Endomembrane system</location>
        <topology evidence="8">Single-pass type IV membrane protein</topology>
    </subcellularLocation>
    <subcellularLocation>
        <location evidence="1">Golgi apparatus membrane</location>
    </subcellularLocation>
</comment>
<evidence type="ECO:0000256" key="2">
    <source>
        <dbReference type="ARBA" id="ARBA00022448"/>
    </source>
</evidence>
<dbReference type="PANTHER" id="PTHR12791">
    <property type="entry name" value="GOLGI SNARE BET1-RELATED"/>
    <property type="match status" value="1"/>
</dbReference>
<keyword evidence="2" id="KW-0813">Transport</keyword>
<dbReference type="InParanoid" id="G4TPV0"/>
<dbReference type="GO" id="GO:0015031">
    <property type="term" value="P:protein transport"/>
    <property type="evidence" value="ECO:0007669"/>
    <property type="project" value="UniProtKB-KW"/>
</dbReference>
<keyword evidence="6" id="KW-0333">Golgi apparatus</keyword>
<dbReference type="HOGENOM" id="CLU_1714012_0_0_1"/>
<dbReference type="CDD" id="cd15853">
    <property type="entry name" value="SNARE_Bet1"/>
    <property type="match status" value="1"/>
</dbReference>
<dbReference type="SUPFAM" id="SSF58038">
    <property type="entry name" value="SNARE fusion complex"/>
    <property type="match status" value="1"/>
</dbReference>
<evidence type="ECO:0000256" key="8">
    <source>
        <dbReference type="ARBA" id="ARBA00046280"/>
    </source>
</evidence>
<dbReference type="GO" id="GO:0000139">
    <property type="term" value="C:Golgi membrane"/>
    <property type="evidence" value="ECO:0007669"/>
    <property type="project" value="UniProtKB-SubCell"/>
</dbReference>
<keyword evidence="5" id="KW-1133">Transmembrane helix</keyword>
<sequence>MASSQRDAYTYESQNDQRLDELHSKIRTLRGVTTDIHDDVERQNLMLDDTSNSFTAFASSLSQSTRNFTRAFGGTKTWRIMLYVCGVLNGIRLQLACYGSYNTTFFTPYSSHAALHLVELTLTYLSSVLRIQLGDLHNLIVNIIHIYWRKLSY</sequence>
<dbReference type="InterPro" id="IPR000727">
    <property type="entry name" value="T_SNARE_dom"/>
</dbReference>
<keyword evidence="4" id="KW-0653">Protein transport</keyword>
<keyword evidence="11" id="KW-1185">Reference proteome</keyword>
<evidence type="ECO:0000256" key="5">
    <source>
        <dbReference type="ARBA" id="ARBA00022989"/>
    </source>
</evidence>
<feature type="domain" description="T-SNARE coiled-coil homology" evidence="9">
    <location>
        <begin position="9"/>
        <end position="71"/>
    </location>
</feature>
<evidence type="ECO:0000313" key="10">
    <source>
        <dbReference type="EMBL" id="CCA73343.1"/>
    </source>
</evidence>
<dbReference type="SMART" id="SM00397">
    <property type="entry name" value="t_SNARE"/>
    <property type="match status" value="1"/>
</dbReference>
<dbReference type="EMBL" id="CAFZ01000218">
    <property type="protein sequence ID" value="CCA73343.1"/>
    <property type="molecule type" value="Genomic_DNA"/>
</dbReference>
<evidence type="ECO:0000256" key="3">
    <source>
        <dbReference type="ARBA" id="ARBA00022692"/>
    </source>
</evidence>
<dbReference type="STRING" id="1109443.G4TPV0"/>
<dbReference type="PROSITE" id="PS50192">
    <property type="entry name" value="T_SNARE"/>
    <property type="match status" value="1"/>
</dbReference>
<evidence type="ECO:0000256" key="7">
    <source>
        <dbReference type="ARBA" id="ARBA00023136"/>
    </source>
</evidence>
<name>G4TPV0_SERID</name>
<organism evidence="10 11">
    <name type="scientific">Serendipita indica (strain DSM 11827)</name>
    <name type="common">Root endophyte fungus</name>
    <name type="synonym">Piriformospora indica</name>
    <dbReference type="NCBI Taxonomy" id="1109443"/>
    <lineage>
        <taxon>Eukaryota</taxon>
        <taxon>Fungi</taxon>
        <taxon>Dikarya</taxon>
        <taxon>Basidiomycota</taxon>
        <taxon>Agaricomycotina</taxon>
        <taxon>Agaricomycetes</taxon>
        <taxon>Sebacinales</taxon>
        <taxon>Serendipitaceae</taxon>
        <taxon>Serendipita</taxon>
    </lineage>
</organism>
<evidence type="ECO:0000259" key="9">
    <source>
        <dbReference type="PROSITE" id="PS50192"/>
    </source>
</evidence>
<dbReference type="Gene3D" id="1.20.5.110">
    <property type="match status" value="1"/>
</dbReference>
<dbReference type="OrthoDB" id="3063237at2759"/>
<protein>
    <submittedName>
        <fullName evidence="10">Related to Bet1-like protein-Laccaria bicolor</fullName>
    </submittedName>
</protein>
<dbReference type="Proteomes" id="UP000007148">
    <property type="component" value="Unassembled WGS sequence"/>
</dbReference>
<gene>
    <name evidence="10" type="ORF">PIIN_07298</name>
</gene>
<accession>G4TPV0</accession>
<keyword evidence="3" id="KW-0812">Transmembrane</keyword>
<evidence type="ECO:0000313" key="11">
    <source>
        <dbReference type="Proteomes" id="UP000007148"/>
    </source>
</evidence>
<dbReference type="AlphaFoldDB" id="G4TPV0"/>
<keyword evidence="7" id="KW-0472">Membrane</keyword>